<name>A0A1W2H471_9BACT</name>
<reference evidence="3" key="1">
    <citation type="submission" date="2017-04" db="EMBL/GenBank/DDBJ databases">
        <authorList>
            <person name="Varghese N."/>
            <person name="Submissions S."/>
        </authorList>
    </citation>
    <scope>NUCLEOTIDE SEQUENCE [LARGE SCALE GENOMIC DNA]</scope>
    <source>
        <strain evidence="3">DSM 16537</strain>
    </source>
</reference>
<dbReference type="Proteomes" id="UP000192333">
    <property type="component" value="Chromosome I"/>
</dbReference>
<gene>
    <name evidence="2" type="ORF">SAMN00777080_2286</name>
</gene>
<keyword evidence="3" id="KW-1185">Reference proteome</keyword>
<evidence type="ECO:0000313" key="3">
    <source>
        <dbReference type="Proteomes" id="UP000192333"/>
    </source>
</evidence>
<protein>
    <submittedName>
        <fullName evidence="2">RES domain-containing protein</fullName>
    </submittedName>
</protein>
<accession>A0A1W2H471</accession>
<dbReference type="STRING" id="758820.SAMN00777080_2286"/>
<dbReference type="RefSeq" id="WP_084120556.1">
    <property type="nucleotide sequence ID" value="NZ_LT838813.1"/>
</dbReference>
<evidence type="ECO:0000259" key="1">
    <source>
        <dbReference type="SMART" id="SM00953"/>
    </source>
</evidence>
<dbReference type="Pfam" id="PF08808">
    <property type="entry name" value="RES"/>
    <property type="match status" value="1"/>
</dbReference>
<dbReference type="SMART" id="SM00953">
    <property type="entry name" value="RES"/>
    <property type="match status" value="1"/>
</dbReference>
<proteinExistence type="predicted"/>
<dbReference type="AlphaFoldDB" id="A0A1W2H471"/>
<dbReference type="InterPro" id="IPR014914">
    <property type="entry name" value="RES_dom"/>
</dbReference>
<feature type="domain" description="RES" evidence="1">
    <location>
        <begin position="14"/>
        <end position="140"/>
    </location>
</feature>
<dbReference type="EMBL" id="LT838813">
    <property type="protein sequence ID" value="SMD43679.1"/>
    <property type="molecule type" value="Genomic_DNA"/>
</dbReference>
<organism evidence="2 3">
    <name type="scientific">Aquiflexum balticum DSM 16537</name>
    <dbReference type="NCBI Taxonomy" id="758820"/>
    <lineage>
        <taxon>Bacteria</taxon>
        <taxon>Pseudomonadati</taxon>
        <taxon>Bacteroidota</taxon>
        <taxon>Cytophagia</taxon>
        <taxon>Cytophagales</taxon>
        <taxon>Cyclobacteriaceae</taxon>
        <taxon>Aquiflexum</taxon>
    </lineage>
</organism>
<evidence type="ECO:0000313" key="2">
    <source>
        <dbReference type="EMBL" id="SMD43679.1"/>
    </source>
</evidence>
<dbReference type="OrthoDB" id="9789501at2"/>
<sequence length="152" mass="17266">MEVFRLSRAPYAHSLSGKGAAIKGARWNSVGVELIYTAQNRSLAMAEVAVHFSLATLPDDYMMVSISIPDHIEIGRVHEDELPSDWNVFPHPTTTQRIGDEFVFQNRYCAIMVPSAVTQGDYNILINPNHREFGSIEILKVEKFPFDKRIFR</sequence>